<keyword evidence="3" id="KW-1185">Reference proteome</keyword>
<dbReference type="CDD" id="cd18186">
    <property type="entry name" value="BTB_POZ_ZBTB_KLHL-like"/>
    <property type="match status" value="1"/>
</dbReference>
<dbReference type="EMBL" id="JBICBT010000697">
    <property type="protein sequence ID" value="KAL3104779.1"/>
    <property type="molecule type" value="Genomic_DNA"/>
</dbReference>
<dbReference type="PROSITE" id="PS50097">
    <property type="entry name" value="BTB"/>
    <property type="match status" value="1"/>
</dbReference>
<name>A0ABD2KPS7_9BILA</name>
<evidence type="ECO:0000259" key="1">
    <source>
        <dbReference type="PROSITE" id="PS50097"/>
    </source>
</evidence>
<gene>
    <name evidence="2" type="ORF">niasHT_022174</name>
</gene>
<organism evidence="2 3">
    <name type="scientific">Heterodera trifolii</name>
    <dbReference type="NCBI Taxonomy" id="157864"/>
    <lineage>
        <taxon>Eukaryota</taxon>
        <taxon>Metazoa</taxon>
        <taxon>Ecdysozoa</taxon>
        <taxon>Nematoda</taxon>
        <taxon>Chromadorea</taxon>
        <taxon>Rhabditida</taxon>
        <taxon>Tylenchina</taxon>
        <taxon>Tylenchomorpha</taxon>
        <taxon>Tylenchoidea</taxon>
        <taxon>Heteroderidae</taxon>
        <taxon>Heteroderinae</taxon>
        <taxon>Heterodera</taxon>
    </lineage>
</organism>
<dbReference type="Proteomes" id="UP001620626">
    <property type="component" value="Unassembled WGS sequence"/>
</dbReference>
<sequence>MATHADAHFLVGQNDKKELVPAHRNILSASSDIFEAMFQKEATENANGTIGGETSAEMDGPVLIPDVDAEPFKMMLCFIYWDDLSELNRQNAVELLYARE</sequence>
<accession>A0ABD2KPS7</accession>
<dbReference type="SMART" id="SM00225">
    <property type="entry name" value="BTB"/>
    <property type="match status" value="1"/>
</dbReference>
<feature type="domain" description="BTB" evidence="1">
    <location>
        <begin position="5"/>
        <end position="88"/>
    </location>
</feature>
<protein>
    <recommendedName>
        <fullName evidence="1">BTB domain-containing protein</fullName>
    </recommendedName>
</protein>
<dbReference type="AlphaFoldDB" id="A0ABD2KPS7"/>
<dbReference type="Pfam" id="PF00651">
    <property type="entry name" value="BTB"/>
    <property type="match status" value="1"/>
</dbReference>
<reference evidence="2 3" key="1">
    <citation type="submission" date="2024-10" db="EMBL/GenBank/DDBJ databases">
        <authorList>
            <person name="Kim D."/>
        </authorList>
    </citation>
    <scope>NUCLEOTIDE SEQUENCE [LARGE SCALE GENOMIC DNA]</scope>
    <source>
        <strain evidence="2">BH-2024</strain>
    </source>
</reference>
<comment type="caution">
    <text evidence="2">The sequence shown here is derived from an EMBL/GenBank/DDBJ whole genome shotgun (WGS) entry which is preliminary data.</text>
</comment>
<dbReference type="PANTHER" id="PTHR45774">
    <property type="entry name" value="BTB/POZ DOMAIN-CONTAINING"/>
    <property type="match status" value="1"/>
</dbReference>
<dbReference type="Gene3D" id="3.30.710.10">
    <property type="entry name" value="Potassium Channel Kv1.1, Chain A"/>
    <property type="match status" value="1"/>
</dbReference>
<dbReference type="InterPro" id="IPR011333">
    <property type="entry name" value="SKP1/BTB/POZ_sf"/>
</dbReference>
<evidence type="ECO:0000313" key="3">
    <source>
        <dbReference type="Proteomes" id="UP001620626"/>
    </source>
</evidence>
<dbReference type="PANTHER" id="PTHR45774:SF3">
    <property type="entry name" value="BTB (POZ) DOMAIN-CONTAINING 2B-RELATED"/>
    <property type="match status" value="1"/>
</dbReference>
<dbReference type="SUPFAM" id="SSF54695">
    <property type="entry name" value="POZ domain"/>
    <property type="match status" value="1"/>
</dbReference>
<dbReference type="InterPro" id="IPR000210">
    <property type="entry name" value="BTB/POZ_dom"/>
</dbReference>
<proteinExistence type="predicted"/>
<evidence type="ECO:0000313" key="2">
    <source>
        <dbReference type="EMBL" id="KAL3104779.1"/>
    </source>
</evidence>